<evidence type="ECO:0000256" key="3">
    <source>
        <dbReference type="ARBA" id="ARBA00012313"/>
    </source>
</evidence>
<organism evidence="15">
    <name type="scientific">Salvia splendens</name>
    <name type="common">Scarlet sage</name>
    <dbReference type="NCBI Taxonomy" id="180675"/>
    <lineage>
        <taxon>Eukaryota</taxon>
        <taxon>Viridiplantae</taxon>
        <taxon>Streptophyta</taxon>
        <taxon>Embryophyta</taxon>
        <taxon>Tracheophyta</taxon>
        <taxon>Spermatophyta</taxon>
        <taxon>Magnoliopsida</taxon>
        <taxon>eudicotyledons</taxon>
        <taxon>Gunneridae</taxon>
        <taxon>Pentapetalae</taxon>
        <taxon>asterids</taxon>
        <taxon>lamiids</taxon>
        <taxon>Lamiales</taxon>
        <taxon>Lamiaceae</taxon>
        <taxon>Nepetoideae</taxon>
        <taxon>Mentheae</taxon>
        <taxon>Salviinae</taxon>
        <taxon>Salvia</taxon>
        <taxon>Salvia subgen. Calosphace</taxon>
        <taxon>core Calosphace</taxon>
    </lineage>
</organism>
<comment type="cofactor">
    <cofactor evidence="10 11">
        <name>Ca(2+)</name>
        <dbReference type="ChEBI" id="CHEBI:29108"/>
    </cofactor>
    <text evidence="10 11">Binds 2 calcium ions per subunit.</text>
</comment>
<feature type="compositionally biased region" description="Polar residues" evidence="12">
    <location>
        <begin position="204"/>
        <end position="213"/>
    </location>
</feature>
<evidence type="ECO:0000256" key="13">
    <source>
        <dbReference type="SAM" id="Phobius"/>
    </source>
</evidence>
<dbReference type="PRINTS" id="PR00458">
    <property type="entry name" value="PEROXIDASE"/>
</dbReference>
<dbReference type="Pfam" id="PF00141">
    <property type="entry name" value="peroxidase"/>
    <property type="match status" value="1"/>
</dbReference>
<dbReference type="PROSITE" id="PS50873">
    <property type="entry name" value="PEROXIDASE_4"/>
    <property type="match status" value="1"/>
</dbReference>
<feature type="transmembrane region" description="Helical" evidence="13">
    <location>
        <begin position="309"/>
        <end position="333"/>
    </location>
</feature>
<feature type="binding site" description="axial binding residue" evidence="10">
    <location>
        <position position="177"/>
    </location>
    <ligand>
        <name>heme b</name>
        <dbReference type="ChEBI" id="CHEBI:60344"/>
    </ligand>
    <ligandPart>
        <name>Fe</name>
        <dbReference type="ChEBI" id="CHEBI:18248"/>
    </ligandPart>
</feature>
<dbReference type="GO" id="GO:0140825">
    <property type="term" value="F:lactoperoxidase activity"/>
    <property type="evidence" value="ECO:0007669"/>
    <property type="project" value="UniProtKB-EC"/>
</dbReference>
<dbReference type="GO" id="GO:0006979">
    <property type="term" value="P:response to oxidative stress"/>
    <property type="evidence" value="ECO:0007669"/>
    <property type="project" value="UniProtKB-UniRule"/>
</dbReference>
<feature type="binding site" evidence="10">
    <location>
        <position position="51"/>
    </location>
    <ligand>
        <name>Ca(2+)</name>
        <dbReference type="ChEBI" id="CHEBI:29108"/>
        <label>1</label>
    </ligand>
</feature>
<evidence type="ECO:0000256" key="12">
    <source>
        <dbReference type="SAM" id="MobiDB-lite"/>
    </source>
</evidence>
<dbReference type="GO" id="GO:0046872">
    <property type="term" value="F:metal ion binding"/>
    <property type="evidence" value="ECO:0007669"/>
    <property type="project" value="UniProtKB-UniRule"/>
</dbReference>
<protein>
    <recommendedName>
        <fullName evidence="3 11">Peroxidase</fullName>
        <ecNumber evidence="3 11">1.11.1.7</ecNumber>
    </recommendedName>
</protein>
<comment type="caution">
    <text evidence="15">The sequence shown here is derived from an EMBL/GenBank/DDBJ whole genome shotgun (WGS) entry which is preliminary data.</text>
</comment>
<keyword evidence="7 11" id="KW-0560">Oxidoreductase</keyword>
<feature type="domain" description="Plant heme peroxidase family profile" evidence="14">
    <location>
        <begin position="49"/>
        <end position="286"/>
    </location>
</feature>
<keyword evidence="8 10" id="KW-0408">Iron</keyword>
<feature type="binding site" evidence="10">
    <location>
        <position position="49"/>
    </location>
    <ligand>
        <name>Ca(2+)</name>
        <dbReference type="ChEBI" id="CHEBI:29108"/>
        <label>1</label>
    </ligand>
</feature>
<comment type="subcellular location">
    <subcellularLocation>
        <location evidence="11">Secreted</location>
    </subcellularLocation>
</comment>
<dbReference type="Gene3D" id="1.10.520.10">
    <property type="match status" value="1"/>
</dbReference>
<evidence type="ECO:0000259" key="14">
    <source>
        <dbReference type="PROSITE" id="PS50873"/>
    </source>
</evidence>
<comment type="function">
    <text evidence="11">Removal of H(2)O(2), oxidation of toxic reductants, biosynthesis and degradation of lignin, suberization, auxin catabolism, response to environmental stresses such as wounding, pathogen attack and oxidative stress.</text>
</comment>
<dbReference type="InterPro" id="IPR019793">
    <property type="entry name" value="Peroxidases_heam-ligand_BS"/>
</dbReference>
<dbReference type="InterPro" id="IPR010255">
    <property type="entry name" value="Haem_peroxidase_sf"/>
</dbReference>
<feature type="binding site" evidence="10">
    <location>
        <position position="65"/>
    </location>
    <ligand>
        <name>Ca(2+)</name>
        <dbReference type="ChEBI" id="CHEBI:29108"/>
        <label>1</label>
    </ligand>
</feature>
<keyword evidence="13" id="KW-0812">Transmembrane</keyword>
<keyword evidence="13" id="KW-1133">Transmembrane helix</keyword>
<comment type="similarity">
    <text evidence="2">Belongs to the peroxidase family. Ascorbate peroxidase subfamily.</text>
</comment>
<dbReference type="PROSITE" id="PS00435">
    <property type="entry name" value="PEROXIDASE_1"/>
    <property type="match status" value="1"/>
</dbReference>
<evidence type="ECO:0000256" key="8">
    <source>
        <dbReference type="ARBA" id="ARBA00023004"/>
    </source>
</evidence>
<gene>
    <name evidence="15" type="ORF">SASPL_143554</name>
</gene>
<evidence type="ECO:0000313" key="16">
    <source>
        <dbReference type="Proteomes" id="UP000298416"/>
    </source>
</evidence>
<dbReference type="EC" id="1.11.1.7" evidence="3 11"/>
<keyword evidence="5 11" id="KW-0349">Heme</keyword>
<keyword evidence="11" id="KW-0376">Hydrogen peroxide</keyword>
<evidence type="ECO:0000313" key="15">
    <source>
        <dbReference type="EMBL" id="KAG6397387.1"/>
    </source>
</evidence>
<evidence type="ECO:0000256" key="2">
    <source>
        <dbReference type="ARBA" id="ARBA00006873"/>
    </source>
</evidence>
<evidence type="ECO:0000256" key="9">
    <source>
        <dbReference type="PIRSR" id="PIRSR600823-2"/>
    </source>
</evidence>
<feature type="region of interest" description="Disordered" evidence="12">
    <location>
        <begin position="198"/>
        <end position="228"/>
    </location>
</feature>
<name>A0A8X8WM21_SALSN</name>
<dbReference type="PRINTS" id="PR00461">
    <property type="entry name" value="PLPEROXIDASE"/>
</dbReference>
<comment type="catalytic activity">
    <reaction evidence="1 11">
        <text>2 a phenolic donor + H2O2 = 2 a phenolic radical donor + 2 H2O</text>
        <dbReference type="Rhea" id="RHEA:56136"/>
        <dbReference type="ChEBI" id="CHEBI:15377"/>
        <dbReference type="ChEBI" id="CHEBI:16240"/>
        <dbReference type="ChEBI" id="CHEBI:139520"/>
        <dbReference type="ChEBI" id="CHEBI:139521"/>
        <dbReference type="EC" id="1.11.1.7"/>
    </reaction>
</comment>
<dbReference type="EMBL" id="PNBA02000016">
    <property type="protein sequence ID" value="KAG6397387.1"/>
    <property type="molecule type" value="Genomic_DNA"/>
</dbReference>
<feature type="region of interest" description="Disordered" evidence="12">
    <location>
        <begin position="1"/>
        <end position="31"/>
    </location>
</feature>
<evidence type="ECO:0000256" key="10">
    <source>
        <dbReference type="PIRSR" id="PIRSR600823-3"/>
    </source>
</evidence>
<reference evidence="15" key="2">
    <citation type="submission" date="2020-08" db="EMBL/GenBank/DDBJ databases">
        <title>Plant Genome Project.</title>
        <authorList>
            <person name="Zhang R.-G."/>
        </authorList>
    </citation>
    <scope>NUCLEOTIDE SEQUENCE</scope>
    <source>
        <strain evidence="15">Huo1</strain>
        <tissue evidence="15">Leaf</tissue>
    </source>
</reference>
<feature type="binding site" evidence="9">
    <location>
        <position position="147"/>
    </location>
    <ligand>
        <name>substrate</name>
    </ligand>
</feature>
<keyword evidence="10 11" id="KW-0106">Calcium</keyword>
<keyword evidence="16" id="KW-1185">Reference proteome</keyword>
<dbReference type="GO" id="GO:0005576">
    <property type="term" value="C:extracellular region"/>
    <property type="evidence" value="ECO:0007669"/>
    <property type="project" value="UniProtKB-SubCell"/>
</dbReference>
<dbReference type="PANTHER" id="PTHR31388:SF3">
    <property type="entry name" value="PEROXIDASE 72"/>
    <property type="match status" value="1"/>
</dbReference>
<dbReference type="GO" id="GO:0020037">
    <property type="term" value="F:heme binding"/>
    <property type="evidence" value="ECO:0007669"/>
    <property type="project" value="UniProtKB-UniRule"/>
</dbReference>
<dbReference type="AlphaFoldDB" id="A0A8X8WM21"/>
<reference evidence="15" key="1">
    <citation type="submission" date="2018-01" db="EMBL/GenBank/DDBJ databases">
        <authorList>
            <person name="Mao J.F."/>
        </authorList>
    </citation>
    <scope>NUCLEOTIDE SEQUENCE</scope>
    <source>
        <strain evidence="15">Huo1</strain>
        <tissue evidence="15">Leaf</tissue>
    </source>
</reference>
<evidence type="ECO:0000256" key="5">
    <source>
        <dbReference type="ARBA" id="ARBA00022617"/>
    </source>
</evidence>
<sequence>MEAISTHNSTIDHAHKLSKSSSPLLPKPSPKSLAWPPQFSGSISTTAFGCDASLLLDNGGGITSEKNSVPNRKSVRAFDVIDEIKSALEKACPRTVSCADILAIAARDSTVLVSPPVGRAGGPSWVVPLGRRDSRGASLSGSNHNIPAPNNTFQTILTKVKLQGLNIVDLVALSGSHTIGKARCTSFRQRLYNQTGNGKADMSLEQSYSAQLRTRSRSPGGPEPLPPRLRVSHELRQQLLQEPAEVQGAVELGPSAGDEELGNSGAGEEICGEQGGLLRPVCEVNGENGEHFAVDWPQRRDQDQLQEDFFLIFTFLTCVNHHLVFLLLHNLLFHMCISLL</sequence>
<dbReference type="SUPFAM" id="SSF48113">
    <property type="entry name" value="Heme-dependent peroxidases"/>
    <property type="match status" value="1"/>
</dbReference>
<feature type="binding site" evidence="10">
    <location>
        <position position="178"/>
    </location>
    <ligand>
        <name>Ca(2+)</name>
        <dbReference type="ChEBI" id="CHEBI:29108"/>
        <label>2</label>
    </ligand>
</feature>
<keyword evidence="4 11" id="KW-0575">Peroxidase</keyword>
<accession>A0A8X8WM21</accession>
<evidence type="ECO:0000256" key="6">
    <source>
        <dbReference type="ARBA" id="ARBA00022723"/>
    </source>
</evidence>
<evidence type="ECO:0000256" key="4">
    <source>
        <dbReference type="ARBA" id="ARBA00022559"/>
    </source>
</evidence>
<evidence type="ECO:0000256" key="7">
    <source>
        <dbReference type="ARBA" id="ARBA00023002"/>
    </source>
</evidence>
<evidence type="ECO:0000256" key="11">
    <source>
        <dbReference type="RuleBase" id="RU362060"/>
    </source>
</evidence>
<keyword evidence="11" id="KW-0964">Secreted</keyword>
<comment type="cofactor">
    <cofactor evidence="10 11">
        <name>heme b</name>
        <dbReference type="ChEBI" id="CHEBI:60344"/>
    </cofactor>
    <text evidence="10 11">Binds 1 heme b (iron(II)-protoporphyrin IX) group per subunit.</text>
</comment>
<feature type="binding site" evidence="10">
    <location>
        <position position="53"/>
    </location>
    <ligand>
        <name>Ca(2+)</name>
        <dbReference type="ChEBI" id="CHEBI:29108"/>
        <label>1</label>
    </ligand>
</feature>
<proteinExistence type="inferred from homology"/>
<keyword evidence="6 10" id="KW-0479">Metal-binding</keyword>
<dbReference type="Proteomes" id="UP000298416">
    <property type="component" value="Unassembled WGS sequence"/>
</dbReference>
<comment type="similarity">
    <text evidence="11">Belongs to the peroxidase family. Classical plant (class III) peroxidase subfamily.</text>
</comment>
<dbReference type="InterPro" id="IPR002016">
    <property type="entry name" value="Haem_peroxidase"/>
</dbReference>
<evidence type="ECO:0000256" key="1">
    <source>
        <dbReference type="ARBA" id="ARBA00000189"/>
    </source>
</evidence>
<dbReference type="GO" id="GO:0042744">
    <property type="term" value="P:hydrogen peroxide catabolic process"/>
    <property type="evidence" value="ECO:0007669"/>
    <property type="project" value="UniProtKB-KW"/>
</dbReference>
<keyword evidence="13" id="KW-0472">Membrane</keyword>
<dbReference type="InterPro" id="IPR000823">
    <property type="entry name" value="Peroxidase_pln"/>
</dbReference>
<dbReference type="PANTHER" id="PTHR31388">
    <property type="entry name" value="PEROXIDASE 72-RELATED"/>
    <property type="match status" value="1"/>
</dbReference>